<gene>
    <name evidence="1" type="ORF">QE367_001743</name>
</gene>
<keyword evidence="2" id="KW-1185">Reference proteome</keyword>
<evidence type="ECO:0008006" key="3">
    <source>
        <dbReference type="Google" id="ProtNLM"/>
    </source>
</evidence>
<reference evidence="1 2" key="1">
    <citation type="submission" date="2023-08" db="EMBL/GenBank/DDBJ databases">
        <title>Functional and genomic diversity of the sorghum phyllosphere microbiome.</title>
        <authorList>
            <person name="Shade A."/>
        </authorList>
    </citation>
    <scope>NUCLEOTIDE SEQUENCE [LARGE SCALE GENOMIC DNA]</scope>
    <source>
        <strain evidence="1 2">SORGH_AS_0919</strain>
    </source>
</reference>
<organism evidence="1 2">
    <name type="scientific">Microbacterium paludicola</name>
    <dbReference type="NCBI Taxonomy" id="300019"/>
    <lineage>
        <taxon>Bacteria</taxon>
        <taxon>Bacillati</taxon>
        <taxon>Actinomycetota</taxon>
        <taxon>Actinomycetes</taxon>
        <taxon>Micrococcales</taxon>
        <taxon>Microbacteriaceae</taxon>
        <taxon>Microbacterium</taxon>
    </lineage>
</organism>
<evidence type="ECO:0000313" key="1">
    <source>
        <dbReference type="EMBL" id="MDR6167539.1"/>
    </source>
</evidence>
<sequence length="329" mass="35417">MRGGAGGHGGGVTERDELILRGDAHVRGETAALDRAVRAGELVRVRRGVYIAATRWAAARPEERMRLRAHALAAVAIREPVFSHATAAALHGLPVHRGDDGRVHTLELGTAPAPSRSDVVRHRHEVAGADVSRIGGLQATNIARTLFDVLCAENAETATAAMDAALRAAAWRGQGAYDRAAAAALATDVTARMEQSPGARGIRRARLVASIADGRAQLPGESISRLWMRQLGAAEPVLQHPVALGGGRWAFLDFAWPRLRRFGEFDGDGKCLDPALVAGRSPRDVLRAQRERESRIVAATGWTPVRWGWERLASRPSFAAFLRSHGLLR</sequence>
<dbReference type="Proteomes" id="UP001260188">
    <property type="component" value="Unassembled WGS sequence"/>
</dbReference>
<accession>A0ABU1I3L1</accession>
<protein>
    <recommendedName>
        <fullName evidence="3">Type IV toxin-antitoxin system AbiEi family antitoxin domain-containing protein</fullName>
    </recommendedName>
</protein>
<evidence type="ECO:0000313" key="2">
    <source>
        <dbReference type="Proteomes" id="UP001260188"/>
    </source>
</evidence>
<comment type="caution">
    <text evidence="1">The sequence shown here is derived from an EMBL/GenBank/DDBJ whole genome shotgun (WGS) entry which is preliminary data.</text>
</comment>
<name>A0ABU1I3L1_9MICO</name>
<proteinExistence type="predicted"/>
<dbReference type="EMBL" id="JAVIZA010000001">
    <property type="protein sequence ID" value="MDR6167539.1"/>
    <property type="molecule type" value="Genomic_DNA"/>
</dbReference>